<keyword evidence="9 14" id="KW-0067">ATP-binding</keyword>
<feature type="binding site" evidence="14">
    <location>
        <position position="895"/>
    </location>
    <ligand>
        <name>Zn(2+)</name>
        <dbReference type="ChEBI" id="CHEBI:29105"/>
    </ligand>
</feature>
<keyword evidence="10 14" id="KW-0648">Protein biosynthesis</keyword>
<keyword evidence="6 14" id="KW-0479">Metal-binding</keyword>
<dbReference type="GO" id="GO:0008270">
    <property type="term" value="F:zinc ion binding"/>
    <property type="evidence" value="ECO:0007669"/>
    <property type="project" value="UniProtKB-UniRule"/>
</dbReference>
<comment type="caution">
    <text evidence="18">The sequence shown here is derived from an EMBL/GenBank/DDBJ whole genome shotgun (WGS) entry which is preliminary data.</text>
</comment>
<dbReference type="FunFam" id="3.40.50.620:FF:000042">
    <property type="entry name" value="Isoleucine--tRNA ligase"/>
    <property type="match status" value="1"/>
</dbReference>
<dbReference type="InterPro" id="IPR009080">
    <property type="entry name" value="tRNAsynth_Ia_anticodon-bd"/>
</dbReference>
<dbReference type="Pfam" id="PF00133">
    <property type="entry name" value="tRNA-synt_1"/>
    <property type="match status" value="1"/>
</dbReference>
<comment type="catalytic activity">
    <reaction evidence="13 14">
        <text>tRNA(Ile) + L-isoleucine + ATP = L-isoleucyl-tRNA(Ile) + AMP + diphosphate</text>
        <dbReference type="Rhea" id="RHEA:11060"/>
        <dbReference type="Rhea" id="RHEA-COMP:9666"/>
        <dbReference type="Rhea" id="RHEA-COMP:9695"/>
        <dbReference type="ChEBI" id="CHEBI:30616"/>
        <dbReference type="ChEBI" id="CHEBI:33019"/>
        <dbReference type="ChEBI" id="CHEBI:58045"/>
        <dbReference type="ChEBI" id="CHEBI:78442"/>
        <dbReference type="ChEBI" id="CHEBI:78528"/>
        <dbReference type="ChEBI" id="CHEBI:456215"/>
        <dbReference type="EC" id="6.1.1.5"/>
    </reaction>
</comment>
<dbReference type="PANTHER" id="PTHR42765">
    <property type="entry name" value="SOLEUCYL-TRNA SYNTHETASE"/>
    <property type="match status" value="1"/>
</dbReference>
<feature type="short sequence motif" description="'HIGH' region" evidence="14">
    <location>
        <begin position="58"/>
        <end position="68"/>
    </location>
</feature>
<feature type="binding site" evidence="14">
    <location>
        <position position="915"/>
    </location>
    <ligand>
        <name>Zn(2+)</name>
        <dbReference type="ChEBI" id="CHEBI:29105"/>
    </ligand>
</feature>
<dbReference type="InterPro" id="IPR050081">
    <property type="entry name" value="Ile-tRNA_ligase"/>
</dbReference>
<dbReference type="EMBL" id="PRDL01000001">
    <property type="protein sequence ID" value="MBE8716473.1"/>
    <property type="molecule type" value="Genomic_DNA"/>
</dbReference>
<dbReference type="EC" id="6.1.1.5" evidence="14"/>
<feature type="domain" description="Zinc finger FPG/IleRS-type" evidence="16">
    <location>
        <begin position="894"/>
        <end position="921"/>
    </location>
</feature>
<evidence type="ECO:0000256" key="12">
    <source>
        <dbReference type="ARBA" id="ARBA00025217"/>
    </source>
</evidence>
<evidence type="ECO:0000256" key="10">
    <source>
        <dbReference type="ARBA" id="ARBA00022917"/>
    </source>
</evidence>
<dbReference type="InterPro" id="IPR001412">
    <property type="entry name" value="aa-tRNA-synth_I_CS"/>
</dbReference>
<gene>
    <name evidence="14" type="primary">ileS</name>
    <name evidence="18" type="ORF">C4F51_04645</name>
</gene>
<evidence type="ECO:0000256" key="8">
    <source>
        <dbReference type="ARBA" id="ARBA00022833"/>
    </source>
</evidence>
<dbReference type="Proteomes" id="UP000652567">
    <property type="component" value="Unassembled WGS sequence"/>
</dbReference>
<dbReference type="SUPFAM" id="SSF50677">
    <property type="entry name" value="ValRS/IleRS/LeuRS editing domain"/>
    <property type="match status" value="1"/>
</dbReference>
<dbReference type="Gene3D" id="1.10.730.20">
    <property type="match status" value="1"/>
</dbReference>
<dbReference type="GO" id="GO:0006428">
    <property type="term" value="P:isoleucyl-tRNA aminoacylation"/>
    <property type="evidence" value="ECO:0007669"/>
    <property type="project" value="UniProtKB-UniRule"/>
</dbReference>
<evidence type="ECO:0000256" key="5">
    <source>
        <dbReference type="ARBA" id="ARBA00022598"/>
    </source>
</evidence>
<sequence length="932" mass="104081">MTDYKATLNLPNTAFAMKANLAQREPETLKRWQADGLYQRIRDARQGREQFILHDGPPYANGDIHIGHALNKILKDIIVKSKTLSGFDAPYVPGWDCHGLPIEHKVEKDIGKAGTKVDFKTFRQKCREYAAKQVAGQKRDFIRLGVQGDWDNPYLTMDFKFEADIIRALGKITENGHLHKGFKPVYWSVVGGSALAEAEVEYQDKTSFSIDVKFAFVDQNEVVSRIGELSGRGPVSLVIWTTTPWTLPANQAVSAHADIAYVVVQVGEERLLVAEDLLASVMARANQADFSVVGHIGGAALEGLKLQHPFYNRQVPVILGSHVTTDAGTGFVHTAPDHGADDFVVSNQYGIETLNYIDDNGYYRPNVEIFAGDHVYKVDEKVVALLSEKNALLAQGKITHSFPHCWRTKTPLIFRATPQWFVSMSKNNLRDQVASAVEGVRWIPDWGKARIDAMLATSPDWCISRQRTWGVPIALFVHKETQQLHPDTPALIESVAQLVEKQGMDAWFDLDAATLLGDDAANYDKVTDTLDVWFDSGVSHFAVLSQRPNLRFPADLYLEGSDQHRGWFQSSLKTSMAIHGVAPYKQVLTHGFTIDAKGMKMSKSLGNTIDPQVVMKDLGADVLRLWVASTDFSTEMSVSDEILKRTSDSYRRIRNTARFILSNLNGFDPAQHALPVEQLVQLDRWIIGRTAQLQQEIIKAYDNYQFHLIYQKLHNFCVVELGGFYLDIIKDRQYTIKADAVARRSAQTALYHIVEALVRWIAPILSFTADEMWPFIPGVHEGSVFAAEWYQLPALPTDTLDDAWWQQVVDVKDAVNKVLEAKRANGEVGGSLSAEVTLYCDAALQEKLNALGDELRFVLITSTAHVRPLAEAADAESTELEGLKVVVGKSAEAKCARCWHHRADVGHNHAHPEICLRCVDNVNGQGESRQFA</sequence>
<dbReference type="FunFam" id="1.10.730.20:FF:000001">
    <property type="entry name" value="Isoleucine--tRNA ligase"/>
    <property type="match status" value="1"/>
</dbReference>
<dbReference type="InterPro" id="IPR002301">
    <property type="entry name" value="Ile-tRNA-ligase"/>
</dbReference>
<feature type="binding site" evidence="14">
    <location>
        <position position="918"/>
    </location>
    <ligand>
        <name>Zn(2+)</name>
        <dbReference type="ChEBI" id="CHEBI:29105"/>
    </ligand>
</feature>
<feature type="domain" description="Methionyl/Valyl/Leucyl/Isoleucyl-tRNA synthetase anticodon-binding" evidence="17">
    <location>
        <begin position="683"/>
        <end position="837"/>
    </location>
</feature>
<comment type="subunit">
    <text evidence="3 14">Monomer.</text>
</comment>
<comment type="subcellular location">
    <subcellularLocation>
        <location evidence="1 14">Cytoplasm</location>
    </subcellularLocation>
</comment>
<dbReference type="PROSITE" id="PS00178">
    <property type="entry name" value="AA_TRNA_LIGASE_I"/>
    <property type="match status" value="1"/>
</dbReference>
<comment type="cofactor">
    <cofactor evidence="14">
        <name>Zn(2+)</name>
        <dbReference type="ChEBI" id="CHEBI:29105"/>
    </cofactor>
    <text evidence="14">Binds 1 zinc ion per subunit.</text>
</comment>
<evidence type="ECO:0000256" key="2">
    <source>
        <dbReference type="ARBA" id="ARBA00006887"/>
    </source>
</evidence>
<evidence type="ECO:0000313" key="19">
    <source>
        <dbReference type="Proteomes" id="UP000652567"/>
    </source>
</evidence>
<dbReference type="PRINTS" id="PR00984">
    <property type="entry name" value="TRNASYNTHILE"/>
</dbReference>
<dbReference type="GO" id="GO:0005829">
    <property type="term" value="C:cytosol"/>
    <property type="evidence" value="ECO:0007669"/>
    <property type="project" value="TreeGrafter"/>
</dbReference>
<keyword evidence="19" id="KW-1185">Reference proteome</keyword>
<keyword evidence="5 14" id="KW-0436">Ligase</keyword>
<dbReference type="GO" id="GO:0004822">
    <property type="term" value="F:isoleucine-tRNA ligase activity"/>
    <property type="evidence" value="ECO:0007669"/>
    <property type="project" value="UniProtKB-UniRule"/>
</dbReference>
<feature type="short sequence motif" description="'KMSKS' region" evidence="14">
    <location>
        <begin position="600"/>
        <end position="604"/>
    </location>
</feature>
<accession>A0A928YUX6</accession>
<dbReference type="Pfam" id="PF06827">
    <property type="entry name" value="zf-FPG_IleRS"/>
    <property type="match status" value="1"/>
</dbReference>
<dbReference type="NCBIfam" id="TIGR00392">
    <property type="entry name" value="ileS"/>
    <property type="match status" value="1"/>
</dbReference>
<dbReference type="SUPFAM" id="SSF52374">
    <property type="entry name" value="Nucleotidylyl transferase"/>
    <property type="match status" value="1"/>
</dbReference>
<comment type="function">
    <text evidence="12 14">Catalyzes the attachment of isoleucine to tRNA(Ile). As IleRS can inadvertently accommodate and process structurally similar amino acids such as valine, to avoid such errors it has two additional distinct tRNA(Ile)-dependent editing activities. One activity is designated as 'pretransfer' editing and involves the hydrolysis of activated Val-AMP. The other activity is designated 'posttransfer' editing and involves deacylation of mischarged Val-tRNA(Ile).</text>
</comment>
<dbReference type="AlphaFoldDB" id="A0A928YUX6"/>
<evidence type="ECO:0000259" key="15">
    <source>
        <dbReference type="Pfam" id="PF00133"/>
    </source>
</evidence>
<dbReference type="Gene3D" id="1.10.10.830">
    <property type="entry name" value="Ile-tRNA synthetase CP2 domain-like"/>
    <property type="match status" value="1"/>
</dbReference>
<evidence type="ECO:0000256" key="11">
    <source>
        <dbReference type="ARBA" id="ARBA00023146"/>
    </source>
</evidence>
<dbReference type="GO" id="GO:0002161">
    <property type="term" value="F:aminoacyl-tRNA deacylase activity"/>
    <property type="evidence" value="ECO:0007669"/>
    <property type="project" value="InterPro"/>
</dbReference>
<evidence type="ECO:0000256" key="3">
    <source>
        <dbReference type="ARBA" id="ARBA00011245"/>
    </source>
</evidence>
<evidence type="ECO:0000256" key="14">
    <source>
        <dbReference type="HAMAP-Rule" id="MF_02002"/>
    </source>
</evidence>
<dbReference type="InterPro" id="IPR014729">
    <property type="entry name" value="Rossmann-like_a/b/a_fold"/>
</dbReference>
<comment type="domain">
    <text evidence="14">IleRS has two distinct active sites: one for aminoacylation and one for editing. The misactivated valine is translocated from the active site to the editing site, which sterically excludes the correctly activated isoleucine. The single editing site contains two valyl binding pockets, one specific for each substrate (Val-AMP or Val-tRNA(Ile)).</text>
</comment>
<evidence type="ECO:0000256" key="6">
    <source>
        <dbReference type="ARBA" id="ARBA00022723"/>
    </source>
</evidence>
<dbReference type="Pfam" id="PF08264">
    <property type="entry name" value="Anticodon_1"/>
    <property type="match status" value="1"/>
</dbReference>
<dbReference type="InterPro" id="IPR033708">
    <property type="entry name" value="Anticodon_Ile_BEm"/>
</dbReference>
<proteinExistence type="inferred from homology"/>
<evidence type="ECO:0000256" key="4">
    <source>
        <dbReference type="ARBA" id="ARBA00022490"/>
    </source>
</evidence>
<dbReference type="GO" id="GO:0005524">
    <property type="term" value="F:ATP binding"/>
    <property type="evidence" value="ECO:0007669"/>
    <property type="project" value="UniProtKB-UniRule"/>
</dbReference>
<organism evidence="18 19">
    <name type="scientific">Cellvibrio polysaccharolyticus</name>
    <dbReference type="NCBI Taxonomy" id="2082724"/>
    <lineage>
        <taxon>Bacteria</taxon>
        <taxon>Pseudomonadati</taxon>
        <taxon>Pseudomonadota</taxon>
        <taxon>Gammaproteobacteria</taxon>
        <taxon>Cellvibrionales</taxon>
        <taxon>Cellvibrionaceae</taxon>
        <taxon>Cellvibrio</taxon>
    </lineage>
</organism>
<evidence type="ECO:0000256" key="1">
    <source>
        <dbReference type="ARBA" id="ARBA00004496"/>
    </source>
</evidence>
<name>A0A928YUX6_9GAMM</name>
<keyword evidence="4 14" id="KW-0963">Cytoplasm</keyword>
<keyword evidence="7 14" id="KW-0547">Nucleotide-binding</keyword>
<dbReference type="PANTHER" id="PTHR42765:SF1">
    <property type="entry name" value="ISOLEUCINE--TRNA LIGASE, MITOCHONDRIAL"/>
    <property type="match status" value="1"/>
</dbReference>
<comment type="similarity">
    <text evidence="2 14">Belongs to the class-I aminoacyl-tRNA synthetase family. IleS type 1 subfamily.</text>
</comment>
<dbReference type="InterPro" id="IPR002300">
    <property type="entry name" value="aa-tRNA-synth_Ia"/>
</dbReference>
<keyword evidence="11 14" id="KW-0030">Aminoacyl-tRNA synthetase</keyword>
<dbReference type="InterPro" id="IPR010663">
    <property type="entry name" value="Znf_FPG/IleRS"/>
</dbReference>
<dbReference type="FunFam" id="3.40.50.620:FF:000048">
    <property type="entry name" value="Isoleucine--tRNA ligase"/>
    <property type="match status" value="1"/>
</dbReference>
<protein>
    <recommendedName>
        <fullName evidence="14">Isoleucine--tRNA ligase</fullName>
        <ecNumber evidence="14">6.1.1.5</ecNumber>
    </recommendedName>
    <alternativeName>
        <fullName evidence="14">Isoleucyl-tRNA synthetase</fullName>
        <shortName evidence="14">IleRS</shortName>
    </alternativeName>
</protein>
<dbReference type="InterPro" id="IPR013155">
    <property type="entry name" value="M/V/L/I-tRNA-synth_anticd-bd"/>
</dbReference>
<dbReference type="CDD" id="cd07960">
    <property type="entry name" value="Anticodon_Ia_Ile_BEm"/>
    <property type="match status" value="1"/>
</dbReference>
<feature type="domain" description="Aminoacyl-tRNA synthetase class Ia" evidence="15">
    <location>
        <begin position="28"/>
        <end position="638"/>
    </location>
</feature>
<dbReference type="InterPro" id="IPR009008">
    <property type="entry name" value="Val/Leu/Ile-tRNA-synth_edit"/>
</dbReference>
<evidence type="ECO:0000256" key="13">
    <source>
        <dbReference type="ARBA" id="ARBA00048359"/>
    </source>
</evidence>
<feature type="binding site" evidence="14">
    <location>
        <position position="898"/>
    </location>
    <ligand>
        <name>Zn(2+)</name>
        <dbReference type="ChEBI" id="CHEBI:29105"/>
    </ligand>
</feature>
<dbReference type="Gene3D" id="3.40.50.620">
    <property type="entry name" value="HUPs"/>
    <property type="match status" value="2"/>
</dbReference>
<dbReference type="HAMAP" id="MF_02002">
    <property type="entry name" value="Ile_tRNA_synth_type1"/>
    <property type="match status" value="1"/>
</dbReference>
<evidence type="ECO:0000259" key="17">
    <source>
        <dbReference type="Pfam" id="PF08264"/>
    </source>
</evidence>
<feature type="binding site" evidence="14">
    <location>
        <position position="603"/>
    </location>
    <ligand>
        <name>ATP</name>
        <dbReference type="ChEBI" id="CHEBI:30616"/>
    </ligand>
</feature>
<evidence type="ECO:0000256" key="7">
    <source>
        <dbReference type="ARBA" id="ARBA00022741"/>
    </source>
</evidence>
<keyword evidence="8 14" id="KW-0862">Zinc</keyword>
<dbReference type="InterPro" id="IPR023585">
    <property type="entry name" value="Ile-tRNA-ligase_type1"/>
</dbReference>
<feature type="binding site" evidence="14">
    <location>
        <position position="559"/>
    </location>
    <ligand>
        <name>L-isoleucyl-5'-AMP</name>
        <dbReference type="ChEBI" id="CHEBI:178002"/>
    </ligand>
</feature>
<dbReference type="GO" id="GO:0000049">
    <property type="term" value="F:tRNA binding"/>
    <property type="evidence" value="ECO:0007669"/>
    <property type="project" value="InterPro"/>
</dbReference>
<reference evidence="18" key="1">
    <citation type="submission" date="2018-07" db="EMBL/GenBank/DDBJ databases">
        <title>Genome assembly of strain Ka43.</title>
        <authorList>
            <person name="Kukolya J."/>
            <person name="Nagy I."/>
            <person name="Horvath B."/>
            <person name="Toth A."/>
        </authorList>
    </citation>
    <scope>NUCLEOTIDE SEQUENCE</scope>
    <source>
        <strain evidence="18">KB43</strain>
    </source>
</reference>
<evidence type="ECO:0000259" key="16">
    <source>
        <dbReference type="Pfam" id="PF06827"/>
    </source>
</evidence>
<evidence type="ECO:0000256" key="9">
    <source>
        <dbReference type="ARBA" id="ARBA00022840"/>
    </source>
</evidence>
<evidence type="ECO:0000313" key="18">
    <source>
        <dbReference type="EMBL" id="MBE8716473.1"/>
    </source>
</evidence>
<dbReference type="SUPFAM" id="SSF47323">
    <property type="entry name" value="Anticodon-binding domain of a subclass of class I aminoacyl-tRNA synthetases"/>
    <property type="match status" value="1"/>
</dbReference>
<dbReference type="RefSeq" id="WP_193907580.1">
    <property type="nucleotide sequence ID" value="NZ_PRDL01000001.1"/>
</dbReference>